<feature type="compositionally biased region" description="Gly residues" evidence="1">
    <location>
        <begin position="439"/>
        <end position="453"/>
    </location>
</feature>
<sequence>MPMRLLFLQSNGYFFDSGKETYWFVHTRYGKHHTQVSHNVGSSHPELAKWIETSAPQVGSQRDEYNVSLGPKGQFFALSNLEHRWHGVPTEFHGHIQNMLAAGGRWKEGWEPSGALFGVNNSYLITCKGGRHLAFSKNLNEQYPGLHKRVKERFEQVRGGDRVYDYITLNPYVANQWVVVWADDTVSWSLSPSILELVAPVSNWLSTKAGVDKAPSPLPSPSTTTSTALTPTLPSSPLSRNSSTSTSTSTSISTSNSNSPPPSSNPTYKFIPKPMHVPPPQPSSTRSSPAPARLTYPTSTSSRQPSYTTSYKPAPRPSYITNPKPAPCPSSYTTNPTYKPSPSPRPSSYSHPTTSSSHTRPSYQTHSYTHPSYRPPHRPTSTYTTPAIPTMWTQPKDTSTTEMLHMLHAFEKMSNSFSSGIGGGGGGGGASSLLQLPRLGGGGGGDPTGGLLSGLNGGGGMGMGGFDPSSIVNGGMMGMGGMGGGLDPSSMMMMGGMGGMEMMGQGQCSIM</sequence>
<feature type="compositionally biased region" description="Polar residues" evidence="1">
    <location>
        <begin position="296"/>
        <end position="311"/>
    </location>
</feature>
<accession>A0AA39UB14</accession>
<keyword evidence="3" id="KW-1185">Reference proteome</keyword>
<evidence type="ECO:0000313" key="3">
    <source>
        <dbReference type="Proteomes" id="UP001166286"/>
    </source>
</evidence>
<organism evidence="2 3">
    <name type="scientific">Cladonia borealis</name>
    <dbReference type="NCBI Taxonomy" id="184061"/>
    <lineage>
        <taxon>Eukaryota</taxon>
        <taxon>Fungi</taxon>
        <taxon>Dikarya</taxon>
        <taxon>Ascomycota</taxon>
        <taxon>Pezizomycotina</taxon>
        <taxon>Lecanoromycetes</taxon>
        <taxon>OSLEUM clade</taxon>
        <taxon>Lecanoromycetidae</taxon>
        <taxon>Lecanorales</taxon>
        <taxon>Lecanorineae</taxon>
        <taxon>Cladoniaceae</taxon>
        <taxon>Cladonia</taxon>
    </lineage>
</organism>
<gene>
    <name evidence="2" type="ORF">JMJ35_004968</name>
</gene>
<evidence type="ECO:0000256" key="1">
    <source>
        <dbReference type="SAM" id="MobiDB-lite"/>
    </source>
</evidence>
<dbReference type="Proteomes" id="UP001166286">
    <property type="component" value="Unassembled WGS sequence"/>
</dbReference>
<feature type="compositionally biased region" description="Low complexity" evidence="1">
    <location>
        <begin position="283"/>
        <end position="293"/>
    </location>
</feature>
<proteinExistence type="predicted"/>
<protein>
    <submittedName>
        <fullName evidence="2">Uncharacterized protein</fullName>
    </submittedName>
</protein>
<feature type="compositionally biased region" description="Low complexity" evidence="1">
    <location>
        <begin position="346"/>
        <end position="363"/>
    </location>
</feature>
<feature type="region of interest" description="Disordered" evidence="1">
    <location>
        <begin position="211"/>
        <end position="393"/>
    </location>
</feature>
<evidence type="ECO:0000313" key="2">
    <source>
        <dbReference type="EMBL" id="KAK0512951.1"/>
    </source>
</evidence>
<name>A0AA39UB14_9LECA</name>
<comment type="caution">
    <text evidence="2">The sequence shown here is derived from an EMBL/GenBank/DDBJ whole genome shotgun (WGS) entry which is preliminary data.</text>
</comment>
<reference evidence="2" key="1">
    <citation type="submission" date="2023-03" db="EMBL/GenBank/DDBJ databases">
        <title>Complete genome of Cladonia borealis.</title>
        <authorList>
            <person name="Park H."/>
        </authorList>
    </citation>
    <scope>NUCLEOTIDE SEQUENCE</scope>
    <source>
        <strain evidence="2">ANT050790</strain>
    </source>
</reference>
<feature type="compositionally biased region" description="Polar residues" evidence="1">
    <location>
        <begin position="379"/>
        <end position="393"/>
    </location>
</feature>
<feature type="compositionally biased region" description="Low complexity" evidence="1">
    <location>
        <begin position="221"/>
        <end position="258"/>
    </location>
</feature>
<feature type="region of interest" description="Disordered" evidence="1">
    <location>
        <begin position="423"/>
        <end position="453"/>
    </location>
</feature>
<dbReference type="AlphaFoldDB" id="A0AA39UB14"/>
<dbReference type="EMBL" id="JAFEKC020000009">
    <property type="protein sequence ID" value="KAK0512951.1"/>
    <property type="molecule type" value="Genomic_DNA"/>
</dbReference>